<evidence type="ECO:0000256" key="1">
    <source>
        <dbReference type="SAM" id="MobiDB-lite"/>
    </source>
</evidence>
<feature type="compositionally biased region" description="Basic and acidic residues" evidence="1">
    <location>
        <begin position="155"/>
        <end position="164"/>
    </location>
</feature>
<feature type="region of interest" description="Disordered" evidence="1">
    <location>
        <begin position="1"/>
        <end position="34"/>
    </location>
</feature>
<feature type="compositionally biased region" description="Polar residues" evidence="1">
    <location>
        <begin position="682"/>
        <end position="692"/>
    </location>
</feature>
<protein>
    <recommendedName>
        <fullName evidence="4">Centromere protein Scm3</fullName>
    </recommendedName>
</protein>
<feature type="compositionally biased region" description="Basic and acidic residues" evidence="1">
    <location>
        <begin position="510"/>
        <end position="528"/>
    </location>
</feature>
<feature type="compositionally biased region" description="Basic residues" evidence="1">
    <location>
        <begin position="835"/>
        <end position="850"/>
    </location>
</feature>
<evidence type="ECO:0000313" key="3">
    <source>
        <dbReference type="Proteomes" id="UP000652219"/>
    </source>
</evidence>
<feature type="compositionally biased region" description="Basic and acidic residues" evidence="1">
    <location>
        <begin position="89"/>
        <end position="103"/>
    </location>
</feature>
<dbReference type="GO" id="GO:0005634">
    <property type="term" value="C:nucleus"/>
    <property type="evidence" value="ECO:0007669"/>
    <property type="project" value="InterPro"/>
</dbReference>
<feature type="compositionally biased region" description="Acidic residues" evidence="1">
    <location>
        <begin position="104"/>
        <end position="139"/>
    </location>
</feature>
<feature type="compositionally biased region" description="Basic and acidic residues" evidence="1">
    <location>
        <begin position="851"/>
        <end position="863"/>
    </location>
</feature>
<dbReference type="EMBL" id="WIGN01000031">
    <property type="protein sequence ID" value="KAF6815981.1"/>
    <property type="molecule type" value="Genomic_DNA"/>
</dbReference>
<name>A0A8H6JNS8_9PEZI</name>
<dbReference type="GO" id="GO:0046982">
    <property type="term" value="F:protein heterodimerization activity"/>
    <property type="evidence" value="ECO:0007669"/>
    <property type="project" value="InterPro"/>
</dbReference>
<feature type="region of interest" description="Disordered" evidence="1">
    <location>
        <begin position="648"/>
        <end position="887"/>
    </location>
</feature>
<comment type="caution">
    <text evidence="2">The sequence shown here is derived from an EMBL/GenBank/DDBJ whole genome shotgun (WGS) entry which is preliminary data.</text>
</comment>
<dbReference type="InterPro" id="IPR018465">
    <property type="entry name" value="Scm3/HJURP"/>
</dbReference>
<feature type="region of interest" description="Disordered" evidence="1">
    <location>
        <begin position="462"/>
        <end position="539"/>
    </location>
</feature>
<feature type="region of interest" description="Disordered" evidence="1">
    <location>
        <begin position="83"/>
        <end position="230"/>
    </location>
</feature>
<feature type="region of interest" description="Disordered" evidence="1">
    <location>
        <begin position="294"/>
        <end position="408"/>
    </location>
</feature>
<evidence type="ECO:0000313" key="2">
    <source>
        <dbReference type="EMBL" id="KAF6815981.1"/>
    </source>
</evidence>
<proteinExistence type="predicted"/>
<feature type="compositionally biased region" description="Low complexity" evidence="1">
    <location>
        <begin position="772"/>
        <end position="782"/>
    </location>
</feature>
<dbReference type="Proteomes" id="UP000652219">
    <property type="component" value="Unassembled WGS sequence"/>
</dbReference>
<feature type="region of interest" description="Disordered" evidence="1">
    <location>
        <begin position="242"/>
        <end position="263"/>
    </location>
</feature>
<feature type="compositionally biased region" description="Acidic residues" evidence="1">
    <location>
        <begin position="21"/>
        <end position="32"/>
    </location>
</feature>
<feature type="region of interest" description="Disordered" evidence="1">
    <location>
        <begin position="962"/>
        <end position="981"/>
    </location>
</feature>
<dbReference type="Pfam" id="PF10384">
    <property type="entry name" value="Scm3"/>
    <property type="match status" value="1"/>
</dbReference>
<dbReference type="GO" id="GO:0042393">
    <property type="term" value="F:histone binding"/>
    <property type="evidence" value="ECO:0007669"/>
    <property type="project" value="InterPro"/>
</dbReference>
<feature type="compositionally biased region" description="Basic and acidic residues" evidence="1">
    <location>
        <begin position="753"/>
        <end position="762"/>
    </location>
</feature>
<dbReference type="PANTHER" id="PTHR15992">
    <property type="entry name" value="HOLLIDAY JUNCTION RECOGNITION PROTEIN"/>
    <property type="match status" value="1"/>
</dbReference>
<feature type="compositionally biased region" description="Basic and acidic residues" evidence="1">
    <location>
        <begin position="345"/>
        <end position="360"/>
    </location>
</feature>
<feature type="compositionally biased region" description="Basic residues" evidence="1">
    <location>
        <begin position="375"/>
        <end position="384"/>
    </location>
</feature>
<dbReference type="Gene3D" id="1.10.20.10">
    <property type="entry name" value="Histone, subunit A"/>
    <property type="match status" value="1"/>
</dbReference>
<gene>
    <name evidence="2" type="ORF">CSOJ01_03250</name>
</gene>
<dbReference type="AlphaFoldDB" id="A0A8H6JNS8"/>
<feature type="region of interest" description="Disordered" evidence="1">
    <location>
        <begin position="580"/>
        <end position="617"/>
    </location>
</feature>
<sequence>MEPPAKRARTGPSPLGQQQNDEVDELNYEPEEVSQMRDPGYQFEQSRAFAAFKLKSTFEHIFQKYEKDFTGIGDEIDLRTGQIITNNGHLERMRNERDTGIPDEKDEEDEEDEEDEGMLLEDAFATEDEDEQSDVDPAEVDGNPGRLDDEEDEERILNGKKSDLSHGVPSASKPVSGQSLSSLASSSKPRPGLSNTPADVWGSEPEPVDPAWKAPDIQQPRSGDSFMSKLPGARYRFPVTKGVQSVWSSRPDSEAERTMPEPARIDMAMLARAKLDSSRVPRPTSMKLLQVFASEDDNEDDILGVSLADPVSSAEKKKQRIGAKEPAAETPDQKAPTGQSLPSAENEHSLAEPAKVDGPGERPQQNETLQAPSKKPQRREKRARPQQSDEAPRTTDIEVEPETEDVSVPVGSVSELSVIITEKEARERPKHRLVIELFSKSRPRDDISEVVDPADIETFAATEKVQVQKDADETASTIPPNDSGLHDTQHEVTPNGSSAPVHPESTGDISAKKAPEPPKETFKRHEIDPSYDFSDDEEGIPYTREAMLNLREAIPRPREAIPRPREGNTYTQATFQCFEPEIPAPEGPDGPEEDRPVPLPAISGGNTEKAEAVGDQQQIEEDLRLAISTSIVDDTLKELGNMAIDTNQELQADVPIETIERPVSSSSTPEEIMEDQPIVQETLESVSDNQEAGPTPKSDVALDTSTPSPRHSSPIAPQESIRSDSRQEDEDQGFVVPLDSDDVIDVASSSESEPEKETRNEEPEAEAEAMDLELPALPAPAEDTANEFSPADGPRRGRPSTGRSRRVQREVISPMRHLNIQSSSPLNRRTNGSIKPRRSVKSSKTTTRKTRNTEPKPPQHDTRVASPHNIDDTEVPPPPSTATVVHRSPKVSFSMPAAKTPSTRRSFVSLLPGDDKDELTLDLFRSWTNGSGGSSAGRKRTSYAPVLLAGPETKISTPMKQRAYDVGSGSGTGTGRGKKRRAAWTFAATPTKVQFGSPSRSLVRTPGGHMRRCGEDGFRCDRDFCFTCL</sequence>
<dbReference type="InterPro" id="IPR009072">
    <property type="entry name" value="Histone-fold"/>
</dbReference>
<reference evidence="2 3" key="1">
    <citation type="journal article" date="2020" name="Phytopathology">
        <title>Genome Sequence Resources of Colletotrichum truncatum, C. plurivorum, C. musicola, and C. sojae: Four Species Pathogenic to Soybean (Glycine max).</title>
        <authorList>
            <person name="Rogerio F."/>
            <person name="Boufleur T.R."/>
            <person name="Ciampi-Guillardi M."/>
            <person name="Sukno S.A."/>
            <person name="Thon M.R."/>
            <person name="Massola Junior N.S."/>
            <person name="Baroncelli R."/>
        </authorList>
    </citation>
    <scope>NUCLEOTIDE SEQUENCE [LARGE SCALE GENOMIC DNA]</scope>
    <source>
        <strain evidence="2 3">LFN0009</strain>
    </source>
</reference>
<keyword evidence="3" id="KW-1185">Reference proteome</keyword>
<dbReference type="PANTHER" id="PTHR15992:SF5">
    <property type="entry name" value="HOLLIDAY JUNCTION RECOGNITION PROTEIN"/>
    <property type="match status" value="1"/>
</dbReference>
<accession>A0A8H6JNS8</accession>
<organism evidence="2 3">
    <name type="scientific">Colletotrichum sojae</name>
    <dbReference type="NCBI Taxonomy" id="2175907"/>
    <lineage>
        <taxon>Eukaryota</taxon>
        <taxon>Fungi</taxon>
        <taxon>Dikarya</taxon>
        <taxon>Ascomycota</taxon>
        <taxon>Pezizomycotina</taxon>
        <taxon>Sordariomycetes</taxon>
        <taxon>Hypocreomycetidae</taxon>
        <taxon>Glomerellales</taxon>
        <taxon>Glomerellaceae</taxon>
        <taxon>Colletotrichum</taxon>
        <taxon>Colletotrichum orchidearum species complex</taxon>
    </lineage>
</organism>
<evidence type="ECO:0008006" key="4">
    <source>
        <dbReference type="Google" id="ProtNLM"/>
    </source>
</evidence>
<feature type="compositionally biased region" description="Polar residues" evidence="1">
    <location>
        <begin position="819"/>
        <end position="833"/>
    </location>
</feature>